<feature type="compositionally biased region" description="Polar residues" evidence="1">
    <location>
        <begin position="60"/>
        <end position="69"/>
    </location>
</feature>
<evidence type="ECO:0000256" key="1">
    <source>
        <dbReference type="SAM" id="MobiDB-lite"/>
    </source>
</evidence>
<dbReference type="PANTHER" id="PTHR12722">
    <property type="entry name" value="XAP-5 PROTEIN-RELATED"/>
    <property type="match status" value="1"/>
</dbReference>
<dbReference type="GO" id="GO:0005634">
    <property type="term" value="C:nucleus"/>
    <property type="evidence" value="ECO:0007669"/>
    <property type="project" value="InterPro"/>
</dbReference>
<feature type="compositionally biased region" description="Basic and acidic residues" evidence="1">
    <location>
        <begin position="362"/>
        <end position="375"/>
    </location>
</feature>
<keyword evidence="4" id="KW-1185">Reference proteome</keyword>
<accession>A0A517LFF1</accession>
<proteinExistence type="predicted"/>
<feature type="domain" description="FAM50A/XAP5 C-terminal" evidence="2">
    <location>
        <begin position="186"/>
        <end position="369"/>
    </location>
</feature>
<dbReference type="InterPro" id="IPR007005">
    <property type="entry name" value="XAP5"/>
</dbReference>
<feature type="compositionally biased region" description="Basic and acidic residues" evidence="1">
    <location>
        <begin position="307"/>
        <end position="319"/>
    </location>
</feature>
<feature type="region of interest" description="Disordered" evidence="1">
    <location>
        <begin position="305"/>
        <end position="338"/>
    </location>
</feature>
<feature type="region of interest" description="Disordered" evidence="1">
    <location>
        <begin position="362"/>
        <end position="381"/>
    </location>
</feature>
<feature type="region of interest" description="Disordered" evidence="1">
    <location>
        <begin position="54"/>
        <end position="146"/>
    </location>
</feature>
<evidence type="ECO:0000313" key="3">
    <source>
        <dbReference type="EMBL" id="QDS74316.1"/>
    </source>
</evidence>
<dbReference type="EMBL" id="CP042195">
    <property type="protein sequence ID" value="QDS74316.1"/>
    <property type="molecule type" value="Genomic_DNA"/>
</dbReference>
<name>A0A517LFF1_9PEZI</name>
<sequence>MSYPDPSAPGDSPNPSRFTSQQISAEDLLKSQTEGLVTLSDYRKRRLEAIELREMGILGSNASSGSNTPDGAETPKPVKKKAKKGITKAKGKLSFALDDEEEEDSSLSAAVTPRSTSKSNTPRGQTPNEDSQDGDDSATTRKKLKPNANVAVVAKARTKAVLLREAQAREQMRKDFLVTKELVKNTDIVVPFIFYDGAKTPGGKVRVKKGDHIWVFLDKARKVGAELAIGEDKGGKSWARVSVDDLMLVRGSMIIPHHFEFYYFPANNVKTPDGPIFSFSAERTSATPTTLPEEVAAAIDPSTYDPLARKDKEDKEDMSTKVPDNELEGFNDEPQSSKVVDRRWYERNKHIYPMSTWEEYDPKQDYKNGVKKDTEGNSFFF</sequence>
<evidence type="ECO:0000259" key="2">
    <source>
        <dbReference type="Pfam" id="PF04921"/>
    </source>
</evidence>
<feature type="region of interest" description="Disordered" evidence="1">
    <location>
        <begin position="1"/>
        <end position="21"/>
    </location>
</feature>
<gene>
    <name evidence="3" type="ORF">FKW77_004053</name>
</gene>
<reference evidence="3 4" key="1">
    <citation type="submission" date="2019-07" db="EMBL/GenBank/DDBJ databases">
        <title>Finished genome of Venturia effusa.</title>
        <authorList>
            <person name="Young C.A."/>
            <person name="Cox M.P."/>
            <person name="Ganley A.R.D."/>
            <person name="David W.J."/>
        </authorList>
    </citation>
    <scope>NUCLEOTIDE SEQUENCE [LARGE SCALE GENOMIC DNA]</scope>
    <source>
        <strain evidence="4">albino</strain>
    </source>
</reference>
<organism evidence="3 4">
    <name type="scientific">Venturia effusa</name>
    <dbReference type="NCBI Taxonomy" id="50376"/>
    <lineage>
        <taxon>Eukaryota</taxon>
        <taxon>Fungi</taxon>
        <taxon>Dikarya</taxon>
        <taxon>Ascomycota</taxon>
        <taxon>Pezizomycotina</taxon>
        <taxon>Dothideomycetes</taxon>
        <taxon>Pleosporomycetidae</taxon>
        <taxon>Venturiales</taxon>
        <taxon>Venturiaceae</taxon>
        <taxon>Venturia</taxon>
    </lineage>
</organism>
<feature type="compositionally biased region" description="Polar residues" evidence="1">
    <location>
        <begin position="113"/>
        <end position="129"/>
    </location>
</feature>
<dbReference type="STRING" id="50376.A0A517LFF1"/>
<evidence type="ECO:0000313" key="4">
    <source>
        <dbReference type="Proteomes" id="UP000316270"/>
    </source>
</evidence>
<dbReference type="Proteomes" id="UP000316270">
    <property type="component" value="Chromosome 11"/>
</dbReference>
<dbReference type="PANTHER" id="PTHR12722:SF0">
    <property type="entry name" value="PROTEIN FAM50A"/>
    <property type="match status" value="1"/>
</dbReference>
<dbReference type="AlphaFoldDB" id="A0A517LFF1"/>
<dbReference type="OrthoDB" id="1562195at2759"/>
<protein>
    <recommendedName>
        <fullName evidence="2">FAM50A/XAP5 C-terminal domain-containing protein</fullName>
    </recommendedName>
</protein>
<dbReference type="InterPro" id="IPR048337">
    <property type="entry name" value="FAM50A/XAP5_C"/>
</dbReference>
<dbReference type="Pfam" id="PF04921">
    <property type="entry name" value="XAP5"/>
    <property type="match status" value="1"/>
</dbReference>
<dbReference type="GO" id="GO:0006325">
    <property type="term" value="P:chromatin organization"/>
    <property type="evidence" value="ECO:0007669"/>
    <property type="project" value="TreeGrafter"/>
</dbReference>
<feature type="compositionally biased region" description="Basic residues" evidence="1">
    <location>
        <begin position="77"/>
        <end position="91"/>
    </location>
</feature>